<dbReference type="EMBL" id="JAODAN010000012">
    <property type="protein sequence ID" value="KAK1920830.1"/>
    <property type="molecule type" value="Genomic_DNA"/>
</dbReference>
<dbReference type="Proteomes" id="UP001182556">
    <property type="component" value="Unassembled WGS sequence"/>
</dbReference>
<sequence length="323" mass="35833">MSDRSNYSDQSNYGYTPSLGWAVAFIVLFSVSALVHSIQAYKAKYWVVYPTLVLGALIEVMGWSARLWSNRNVLYITPFLMQICTLIMAPVFFSAYDYFILGIAIKRLGPQYSILRPGWYFIVFITADIVSLILQAVGGGQAASSAANSTPTTSATNIMVAGIIFQLVSMGIFVILGFDFTLRARSRRPYAFRERQIAARKEKAAQRTANEEITVAPQTSADSSSTQSGAALVAEKGEEVEAKQNLTKWWIMLSGCLVSSIAIVIRGIYRSIELSQGWDSKIVQTEILQNVLDGLMMVIAVGIFNFINPLYLLPKRTSWKGFH</sequence>
<evidence type="ECO:0000256" key="4">
    <source>
        <dbReference type="ARBA" id="ARBA00023136"/>
    </source>
</evidence>
<evidence type="ECO:0000256" key="6">
    <source>
        <dbReference type="SAM" id="Phobius"/>
    </source>
</evidence>
<feature type="transmembrane region" description="Helical" evidence="6">
    <location>
        <begin position="294"/>
        <end position="313"/>
    </location>
</feature>
<proteinExistence type="predicted"/>
<evidence type="ECO:0000313" key="8">
    <source>
        <dbReference type="Proteomes" id="UP001182556"/>
    </source>
</evidence>
<evidence type="ECO:0000256" key="3">
    <source>
        <dbReference type="ARBA" id="ARBA00022989"/>
    </source>
</evidence>
<evidence type="ECO:0000313" key="7">
    <source>
        <dbReference type="EMBL" id="KAK1920830.1"/>
    </source>
</evidence>
<keyword evidence="3 6" id="KW-1133">Transmembrane helix</keyword>
<feature type="transmembrane region" description="Helical" evidence="6">
    <location>
        <begin position="75"/>
        <end position="99"/>
    </location>
</feature>
<feature type="transmembrane region" description="Helical" evidence="6">
    <location>
        <begin position="45"/>
        <end position="63"/>
    </location>
</feature>
<evidence type="ECO:0000256" key="5">
    <source>
        <dbReference type="SAM" id="MobiDB-lite"/>
    </source>
</evidence>
<dbReference type="PANTHER" id="PTHR31465">
    <property type="entry name" value="PROTEIN RTA1-RELATED"/>
    <property type="match status" value="1"/>
</dbReference>
<dbReference type="GO" id="GO:0005886">
    <property type="term" value="C:plasma membrane"/>
    <property type="evidence" value="ECO:0007669"/>
    <property type="project" value="TreeGrafter"/>
</dbReference>
<keyword evidence="8" id="KW-1185">Reference proteome</keyword>
<accession>A0AAD9FIQ0</accession>
<comment type="subcellular location">
    <subcellularLocation>
        <location evidence="1">Membrane</location>
        <topology evidence="1">Multi-pass membrane protein</topology>
    </subcellularLocation>
</comment>
<dbReference type="Pfam" id="PF04479">
    <property type="entry name" value="RTA1"/>
    <property type="match status" value="1"/>
</dbReference>
<reference evidence="7" key="1">
    <citation type="submission" date="2023-02" db="EMBL/GenBank/DDBJ databases">
        <title>Identification and recombinant expression of a fungal hydrolase from Papiliotrema laurentii that hydrolyzes apple cutin and clears colloidal polyester polyurethane.</title>
        <authorList>
            <consortium name="DOE Joint Genome Institute"/>
            <person name="Roman V.A."/>
            <person name="Bojanowski C."/>
            <person name="Crable B.R."/>
            <person name="Wagner D.N."/>
            <person name="Hung C.S."/>
            <person name="Nadeau L.J."/>
            <person name="Schratz L."/>
            <person name="Haridas S."/>
            <person name="Pangilinan J."/>
            <person name="Lipzen A."/>
            <person name="Na H."/>
            <person name="Yan M."/>
            <person name="Ng V."/>
            <person name="Grigoriev I.V."/>
            <person name="Spatafora J.W."/>
            <person name="Barlow D."/>
            <person name="Biffinger J."/>
            <person name="Kelley-Loughnane N."/>
            <person name="Varaljay V.A."/>
            <person name="Crookes-Goodson W.J."/>
        </authorList>
    </citation>
    <scope>NUCLEOTIDE SEQUENCE</scope>
    <source>
        <strain evidence="7">5307AH</strain>
    </source>
</reference>
<feature type="compositionally biased region" description="Polar residues" evidence="5">
    <location>
        <begin position="216"/>
        <end position="228"/>
    </location>
</feature>
<feature type="region of interest" description="Disordered" evidence="5">
    <location>
        <begin position="204"/>
        <end position="228"/>
    </location>
</feature>
<feature type="transmembrane region" description="Helical" evidence="6">
    <location>
        <begin position="119"/>
        <end position="138"/>
    </location>
</feature>
<dbReference type="AlphaFoldDB" id="A0AAD9FIQ0"/>
<protein>
    <submittedName>
        <fullName evidence="7">RTA-like protein</fullName>
    </submittedName>
</protein>
<gene>
    <name evidence="7" type="ORF">DB88DRAFT_109027</name>
</gene>
<dbReference type="InterPro" id="IPR007568">
    <property type="entry name" value="RTA1"/>
</dbReference>
<dbReference type="PANTHER" id="PTHR31465:SF9">
    <property type="entry name" value="SPHINGOID LONG-CHAIN BASE TRANSPORTER RSB1"/>
    <property type="match status" value="1"/>
</dbReference>
<feature type="transmembrane region" description="Helical" evidence="6">
    <location>
        <begin position="20"/>
        <end position="38"/>
    </location>
</feature>
<name>A0AAD9FIQ0_PAPLA</name>
<feature type="transmembrane region" description="Helical" evidence="6">
    <location>
        <begin position="249"/>
        <end position="269"/>
    </location>
</feature>
<evidence type="ECO:0000256" key="2">
    <source>
        <dbReference type="ARBA" id="ARBA00022692"/>
    </source>
</evidence>
<feature type="transmembrane region" description="Helical" evidence="6">
    <location>
        <begin position="158"/>
        <end position="178"/>
    </location>
</feature>
<dbReference type="GO" id="GO:0000324">
    <property type="term" value="C:fungal-type vacuole"/>
    <property type="evidence" value="ECO:0007669"/>
    <property type="project" value="TreeGrafter"/>
</dbReference>
<organism evidence="7 8">
    <name type="scientific">Papiliotrema laurentii</name>
    <name type="common">Cryptococcus laurentii</name>
    <dbReference type="NCBI Taxonomy" id="5418"/>
    <lineage>
        <taxon>Eukaryota</taxon>
        <taxon>Fungi</taxon>
        <taxon>Dikarya</taxon>
        <taxon>Basidiomycota</taxon>
        <taxon>Agaricomycotina</taxon>
        <taxon>Tremellomycetes</taxon>
        <taxon>Tremellales</taxon>
        <taxon>Rhynchogastremaceae</taxon>
        <taxon>Papiliotrema</taxon>
    </lineage>
</organism>
<keyword evidence="2 6" id="KW-0812">Transmembrane</keyword>
<evidence type="ECO:0000256" key="1">
    <source>
        <dbReference type="ARBA" id="ARBA00004141"/>
    </source>
</evidence>
<keyword evidence="4 6" id="KW-0472">Membrane</keyword>
<comment type="caution">
    <text evidence="7">The sequence shown here is derived from an EMBL/GenBank/DDBJ whole genome shotgun (WGS) entry which is preliminary data.</text>
</comment>